<evidence type="ECO:0000313" key="3">
    <source>
        <dbReference type="EMBL" id="KAK3291101.1"/>
    </source>
</evidence>
<dbReference type="Proteomes" id="UP001278766">
    <property type="component" value="Unassembled WGS sequence"/>
</dbReference>
<keyword evidence="1" id="KW-0677">Repeat</keyword>
<feature type="domain" description="Nephrocystin 3-like N-terminal" evidence="2">
    <location>
        <begin position="440"/>
        <end position="576"/>
    </location>
</feature>
<evidence type="ECO:0000259" key="2">
    <source>
        <dbReference type="Pfam" id="PF24883"/>
    </source>
</evidence>
<gene>
    <name evidence="3" type="ORF">B0H64DRAFT_446348</name>
</gene>
<name>A0AAE0H756_9PEZI</name>
<organism evidence="3 4">
    <name type="scientific">Chaetomium fimeti</name>
    <dbReference type="NCBI Taxonomy" id="1854472"/>
    <lineage>
        <taxon>Eukaryota</taxon>
        <taxon>Fungi</taxon>
        <taxon>Dikarya</taxon>
        <taxon>Ascomycota</taxon>
        <taxon>Pezizomycotina</taxon>
        <taxon>Sordariomycetes</taxon>
        <taxon>Sordariomycetidae</taxon>
        <taxon>Sordariales</taxon>
        <taxon>Chaetomiaceae</taxon>
        <taxon>Chaetomium</taxon>
    </lineage>
</organism>
<dbReference type="PANTHER" id="PTHR40619">
    <property type="entry name" value="FUNGAL STAND N-TERMINAL GOODBYE DOMAIN-CONTAINING PROTEIN"/>
    <property type="match status" value="1"/>
</dbReference>
<dbReference type="EMBL" id="JAUEPN010000010">
    <property type="protein sequence ID" value="KAK3291101.1"/>
    <property type="molecule type" value="Genomic_DNA"/>
</dbReference>
<dbReference type="AlphaFoldDB" id="A0AAE0H756"/>
<keyword evidence="4" id="KW-1185">Reference proteome</keyword>
<dbReference type="InterPro" id="IPR056884">
    <property type="entry name" value="NPHP3-like_N"/>
</dbReference>
<sequence>MDAVQEPSNNSEFIPPPQSLIEVLHDVEVVDETCLPNHSYCWQDVIDAIESATAQDDAKAERSSVRARLRKSGPELAVLESLAGMIPDQDGLCVLRGGLTTLCKMVSLRLETRAKILRAFEGIPETFMDAVQAGMRFPGAADLLHAVRKLYSTLVENALGDLTLMLDLVVRLWKQRPGKEAEVVDNCLAQVSRAAERVDRCSRAATERTVGEIHVAQHSILASNVVINADVKAVKSGVDGIRAAIVDGITRLESQLSGADREKHLQTATEKMLEAAALLKGLRDGDSGWYQQPYLSLYGPPQLALPWLRMADGTVPGILTFMPSNQTDASYEPASPPATPRMSLEELLGALELPEGAAVEVLDDVTRRSYHLKADIGTRSNRLMEVKRFTKWLEAPPWASDLILVDGHCSNVAADKVTPMSAICASLAGTMMKTESDGDQDRPVPMVIHHFCGQHLGRKPLNGPSGLIRNLIHQLLVQSHDAENHWAVPVPPLNFIDDQLLAGIQTHDIPSLSRLFCELFVRIDPSRPVFCIIDGVSEIETALYGWQEDAVTIVGALLDLVEDFRTGPALRVLLTSPQRSTKLAESLVSSDRHVSLLAAHTLGRRSYASLFERDINDLLMTGEEQVPSPEPVGLNSVAPTLTAQPRFEHWPVAMQAGTSTSGIRS</sequence>
<proteinExistence type="predicted"/>
<evidence type="ECO:0000256" key="1">
    <source>
        <dbReference type="ARBA" id="ARBA00022737"/>
    </source>
</evidence>
<protein>
    <recommendedName>
        <fullName evidence="2">Nephrocystin 3-like N-terminal domain-containing protein</fullName>
    </recommendedName>
</protein>
<comment type="caution">
    <text evidence="3">The sequence shown here is derived from an EMBL/GenBank/DDBJ whole genome shotgun (WGS) entry which is preliminary data.</text>
</comment>
<accession>A0AAE0H756</accession>
<dbReference type="RefSeq" id="XP_062654615.1">
    <property type="nucleotide sequence ID" value="XM_062806906.1"/>
</dbReference>
<dbReference type="Pfam" id="PF24883">
    <property type="entry name" value="NPHP3_N"/>
    <property type="match status" value="1"/>
</dbReference>
<reference evidence="3" key="1">
    <citation type="journal article" date="2023" name="Mol. Phylogenet. Evol.">
        <title>Genome-scale phylogeny and comparative genomics of the fungal order Sordariales.</title>
        <authorList>
            <person name="Hensen N."/>
            <person name="Bonometti L."/>
            <person name="Westerberg I."/>
            <person name="Brannstrom I.O."/>
            <person name="Guillou S."/>
            <person name="Cros-Aarteil S."/>
            <person name="Calhoun S."/>
            <person name="Haridas S."/>
            <person name="Kuo A."/>
            <person name="Mondo S."/>
            <person name="Pangilinan J."/>
            <person name="Riley R."/>
            <person name="LaButti K."/>
            <person name="Andreopoulos B."/>
            <person name="Lipzen A."/>
            <person name="Chen C."/>
            <person name="Yan M."/>
            <person name="Daum C."/>
            <person name="Ng V."/>
            <person name="Clum A."/>
            <person name="Steindorff A."/>
            <person name="Ohm R.A."/>
            <person name="Martin F."/>
            <person name="Silar P."/>
            <person name="Natvig D.O."/>
            <person name="Lalanne C."/>
            <person name="Gautier V."/>
            <person name="Ament-Velasquez S.L."/>
            <person name="Kruys A."/>
            <person name="Hutchinson M.I."/>
            <person name="Powell A.J."/>
            <person name="Barry K."/>
            <person name="Miller A.N."/>
            <person name="Grigoriev I.V."/>
            <person name="Debuchy R."/>
            <person name="Gladieux P."/>
            <person name="Hiltunen Thoren M."/>
            <person name="Johannesson H."/>
        </authorList>
    </citation>
    <scope>NUCLEOTIDE SEQUENCE</scope>
    <source>
        <strain evidence="3">CBS 168.71</strain>
    </source>
</reference>
<dbReference type="PANTHER" id="PTHR40619:SF3">
    <property type="entry name" value="FUNGAL STAND N-TERMINAL GOODBYE DOMAIN-CONTAINING PROTEIN"/>
    <property type="match status" value="1"/>
</dbReference>
<dbReference type="GeneID" id="87843854"/>
<reference evidence="3" key="2">
    <citation type="submission" date="2023-06" db="EMBL/GenBank/DDBJ databases">
        <authorList>
            <consortium name="Lawrence Berkeley National Laboratory"/>
            <person name="Haridas S."/>
            <person name="Hensen N."/>
            <person name="Bonometti L."/>
            <person name="Westerberg I."/>
            <person name="Brannstrom I.O."/>
            <person name="Guillou S."/>
            <person name="Cros-Aarteil S."/>
            <person name="Calhoun S."/>
            <person name="Kuo A."/>
            <person name="Mondo S."/>
            <person name="Pangilinan J."/>
            <person name="Riley R."/>
            <person name="Labutti K."/>
            <person name="Andreopoulos B."/>
            <person name="Lipzen A."/>
            <person name="Chen C."/>
            <person name="Yanf M."/>
            <person name="Daum C."/>
            <person name="Ng V."/>
            <person name="Clum A."/>
            <person name="Steindorff A."/>
            <person name="Ohm R."/>
            <person name="Martin F."/>
            <person name="Silar P."/>
            <person name="Natvig D."/>
            <person name="Lalanne C."/>
            <person name="Gautier V."/>
            <person name="Ament-Velasquez S.L."/>
            <person name="Kruys A."/>
            <person name="Hutchinson M.I."/>
            <person name="Powell A.J."/>
            <person name="Barry K."/>
            <person name="Miller A.N."/>
            <person name="Grigoriev I.V."/>
            <person name="Debuchy R."/>
            <person name="Gladieux P."/>
            <person name="Thoren M.H."/>
            <person name="Johannesson H."/>
        </authorList>
    </citation>
    <scope>NUCLEOTIDE SEQUENCE</scope>
    <source>
        <strain evidence="3">CBS 168.71</strain>
    </source>
</reference>
<evidence type="ECO:0000313" key="4">
    <source>
        <dbReference type="Proteomes" id="UP001278766"/>
    </source>
</evidence>